<evidence type="ECO:0000256" key="1">
    <source>
        <dbReference type="SAM" id="SignalP"/>
    </source>
</evidence>
<name>A0AB74UBJ6_9GAMM</name>
<dbReference type="InterPro" id="IPR050767">
    <property type="entry name" value="Sel1_AlgK"/>
</dbReference>
<evidence type="ECO:0000313" key="2">
    <source>
        <dbReference type="EMBL" id="XCJ80979.1"/>
    </source>
</evidence>
<organism evidence="2">
    <name type="scientific">Salinicola endophyticus</name>
    <dbReference type="NCBI Taxonomy" id="1949083"/>
    <lineage>
        <taxon>Bacteria</taxon>
        <taxon>Pseudomonadati</taxon>
        <taxon>Pseudomonadota</taxon>
        <taxon>Gammaproteobacteria</taxon>
        <taxon>Oceanospirillales</taxon>
        <taxon>Halomonadaceae</taxon>
        <taxon>Salinicola</taxon>
    </lineage>
</organism>
<dbReference type="Gene3D" id="1.25.40.10">
    <property type="entry name" value="Tetratricopeptide repeat domain"/>
    <property type="match status" value="2"/>
</dbReference>
<dbReference type="PANTHER" id="PTHR11102:SF160">
    <property type="entry name" value="ERAD-ASSOCIATED E3 UBIQUITIN-PROTEIN LIGASE COMPONENT HRD3"/>
    <property type="match status" value="1"/>
</dbReference>
<dbReference type="RefSeq" id="WP_353981781.1">
    <property type="nucleotide sequence ID" value="NZ_CP159578.1"/>
</dbReference>
<accession>A0AB74UBJ6</accession>
<keyword evidence="1" id="KW-0732">Signal</keyword>
<feature type="chain" id="PRO_5044500495" evidence="1">
    <location>
        <begin position="22"/>
        <end position="285"/>
    </location>
</feature>
<dbReference type="InterPro" id="IPR011990">
    <property type="entry name" value="TPR-like_helical_dom_sf"/>
</dbReference>
<sequence length="285" mass="32066">MKNIFVFVFVALSIFARSAHAEVFFQDPTGRSLNEAYDDLTIEGLKSADGVNEYKYKYMLGLLYVKGDDGFGVAKNCDKAVGLLKEAWQADVVDAGYTLATMYYYGVCVSKNLDEVRQLATETAEEGYILSQRMLGRAYWGRDWQGLYSKNMNKAVFWLSKAGEAGDTQSAGNLSYLYRKGVGVGVDEAKSFYWAKKSACSKFEPGQIINFPYLAEYYEKGIGVERDLVEAYKYYDLSGSAGADDKKRIAKEMTQEQIDEALRQSNEWQKEHNVQVGGGFIRRAN</sequence>
<dbReference type="Pfam" id="PF08238">
    <property type="entry name" value="Sel1"/>
    <property type="match status" value="5"/>
</dbReference>
<reference evidence="2" key="1">
    <citation type="submission" date="2024-06" db="EMBL/GenBank/DDBJ databases">
        <title>Complete genome of Salinicola endophyticus HNIBRBA4755.</title>
        <authorList>
            <person name="Shin S.Y."/>
            <person name="Kang H."/>
            <person name="Song J."/>
        </authorList>
    </citation>
    <scope>NUCLEOTIDE SEQUENCE</scope>
    <source>
        <strain evidence="2">HNIBRBA4755</strain>
    </source>
</reference>
<dbReference type="PANTHER" id="PTHR11102">
    <property type="entry name" value="SEL-1-LIKE PROTEIN"/>
    <property type="match status" value="1"/>
</dbReference>
<dbReference type="EMBL" id="CP159578">
    <property type="protein sequence ID" value="XCJ80979.1"/>
    <property type="molecule type" value="Genomic_DNA"/>
</dbReference>
<proteinExistence type="predicted"/>
<dbReference type="AlphaFoldDB" id="A0AB74UBJ6"/>
<feature type="signal peptide" evidence="1">
    <location>
        <begin position="1"/>
        <end position="21"/>
    </location>
</feature>
<gene>
    <name evidence="2" type="ORF">ABV408_07290</name>
</gene>
<protein>
    <submittedName>
        <fullName evidence="2">Tetratricopeptide repeat protein</fullName>
    </submittedName>
</protein>
<dbReference type="SUPFAM" id="SSF81901">
    <property type="entry name" value="HCP-like"/>
    <property type="match status" value="1"/>
</dbReference>
<dbReference type="SMART" id="SM00671">
    <property type="entry name" value="SEL1"/>
    <property type="match status" value="5"/>
</dbReference>
<dbReference type="InterPro" id="IPR006597">
    <property type="entry name" value="Sel1-like"/>
</dbReference>